<proteinExistence type="predicted"/>
<evidence type="ECO:0000313" key="1">
    <source>
        <dbReference type="EMBL" id="CDW18854.1"/>
    </source>
</evidence>
<protein>
    <submittedName>
        <fullName evidence="1">Uncharacterized protein</fullName>
    </submittedName>
</protein>
<sequence length="30" mass="3369">MLKEPILVRSLKLINIESGQYLDGRPLGNT</sequence>
<organism evidence="1">
    <name type="scientific">Lepeophtheirus salmonis</name>
    <name type="common">Salmon louse</name>
    <name type="synonym">Caligus salmonis</name>
    <dbReference type="NCBI Taxonomy" id="72036"/>
    <lineage>
        <taxon>Eukaryota</taxon>
        <taxon>Metazoa</taxon>
        <taxon>Ecdysozoa</taxon>
        <taxon>Arthropoda</taxon>
        <taxon>Crustacea</taxon>
        <taxon>Multicrustacea</taxon>
        <taxon>Hexanauplia</taxon>
        <taxon>Copepoda</taxon>
        <taxon>Siphonostomatoida</taxon>
        <taxon>Caligidae</taxon>
        <taxon>Lepeophtheirus</taxon>
    </lineage>
</organism>
<dbReference type="EMBL" id="HACA01001493">
    <property type="protein sequence ID" value="CDW18854.1"/>
    <property type="molecule type" value="Transcribed_RNA"/>
</dbReference>
<accession>A0A0K2SYL7</accession>
<reference evidence="1" key="1">
    <citation type="submission" date="2014-05" db="EMBL/GenBank/DDBJ databases">
        <authorList>
            <person name="Chronopoulou M."/>
        </authorList>
    </citation>
    <scope>NUCLEOTIDE SEQUENCE</scope>
    <source>
        <tissue evidence="1">Whole organism</tissue>
    </source>
</reference>
<name>A0A0K2SYL7_LEPSM</name>
<dbReference type="AlphaFoldDB" id="A0A0K2SYL7"/>